<dbReference type="GO" id="GO:0004674">
    <property type="term" value="F:protein serine/threonine kinase activity"/>
    <property type="evidence" value="ECO:0007669"/>
    <property type="project" value="TreeGrafter"/>
</dbReference>
<dbReference type="GO" id="GO:0005524">
    <property type="term" value="F:ATP binding"/>
    <property type="evidence" value="ECO:0007669"/>
    <property type="project" value="UniProtKB-KW"/>
</dbReference>
<evidence type="ECO:0000256" key="1">
    <source>
        <dbReference type="ARBA" id="ARBA00022741"/>
    </source>
</evidence>
<dbReference type="Pfam" id="PF07714">
    <property type="entry name" value="PK_Tyr_Ser-Thr"/>
    <property type="match status" value="1"/>
</dbReference>
<keyword evidence="2" id="KW-0067">ATP-binding</keyword>
<dbReference type="PROSITE" id="PS50011">
    <property type="entry name" value="PROTEIN_KINASE_DOM"/>
    <property type="match status" value="1"/>
</dbReference>
<feature type="non-terminal residue" evidence="4">
    <location>
        <position position="1"/>
    </location>
</feature>
<evidence type="ECO:0000313" key="5">
    <source>
        <dbReference type="Proteomes" id="UP000265703"/>
    </source>
</evidence>
<gene>
    <name evidence="4" type="ORF">C1645_670131</name>
</gene>
<sequence>IRLYGITKDPKTSNYVVVMDYMELGSLRANLATKKNNPNDKYSNLYYISKSLLALHECDLVHKDLHSGNILLQSHVLAYISDFGLSQSTVEGSNIEPNEIHGILPYIAPEVLRGEPYTKAADIYSFGILMWEMTSGIPAFNDVSHDFHLSLNICKGMRPCIIKDTEVEYVELMKRCWDPDPDKRPTAEELIEH</sequence>
<dbReference type="EMBL" id="QKYT01000834">
    <property type="protein sequence ID" value="RIA81189.1"/>
    <property type="molecule type" value="Genomic_DNA"/>
</dbReference>
<protein>
    <submittedName>
        <fullName evidence="4">Kinase-like domain-containing protein</fullName>
    </submittedName>
</protein>
<keyword evidence="4" id="KW-0418">Kinase</keyword>
<proteinExistence type="predicted"/>
<feature type="domain" description="Protein kinase" evidence="3">
    <location>
        <begin position="1"/>
        <end position="193"/>
    </location>
</feature>
<dbReference type="Proteomes" id="UP000265703">
    <property type="component" value="Unassembled WGS sequence"/>
</dbReference>
<feature type="non-terminal residue" evidence="4">
    <location>
        <position position="193"/>
    </location>
</feature>
<reference evidence="4 5" key="1">
    <citation type="submission" date="2018-06" db="EMBL/GenBank/DDBJ databases">
        <title>Comparative genomics reveals the genomic features of Rhizophagus irregularis, R. cerebriforme, R. diaphanum and Gigaspora rosea, and their symbiotic lifestyle signature.</title>
        <authorList>
            <person name="Morin E."/>
            <person name="San Clemente H."/>
            <person name="Chen E.C.H."/>
            <person name="De La Providencia I."/>
            <person name="Hainaut M."/>
            <person name="Kuo A."/>
            <person name="Kohler A."/>
            <person name="Murat C."/>
            <person name="Tang N."/>
            <person name="Roy S."/>
            <person name="Loubradou J."/>
            <person name="Henrissat B."/>
            <person name="Grigoriev I.V."/>
            <person name="Corradi N."/>
            <person name="Roux C."/>
            <person name="Martin F.M."/>
        </authorList>
    </citation>
    <scope>NUCLEOTIDE SEQUENCE [LARGE SCALE GENOMIC DNA]</scope>
    <source>
        <strain evidence="4 5">DAOM 227022</strain>
    </source>
</reference>
<dbReference type="PANTHER" id="PTHR44329:SF298">
    <property type="entry name" value="MIXED LINEAGE KINASE DOMAIN-LIKE PROTEIN"/>
    <property type="match status" value="1"/>
</dbReference>
<comment type="caution">
    <text evidence="4">The sequence shown here is derived from an EMBL/GenBank/DDBJ whole genome shotgun (WGS) entry which is preliminary data.</text>
</comment>
<keyword evidence="1" id="KW-0547">Nucleotide-binding</keyword>
<dbReference type="InterPro" id="IPR000719">
    <property type="entry name" value="Prot_kinase_dom"/>
</dbReference>
<evidence type="ECO:0000313" key="4">
    <source>
        <dbReference type="EMBL" id="RIA81189.1"/>
    </source>
</evidence>
<dbReference type="OrthoDB" id="10261027at2759"/>
<keyword evidence="4" id="KW-0808">Transferase</keyword>
<dbReference type="PANTHER" id="PTHR44329">
    <property type="entry name" value="SERINE/THREONINE-PROTEIN KINASE TNNI3K-RELATED"/>
    <property type="match status" value="1"/>
</dbReference>
<dbReference type="PRINTS" id="PR00109">
    <property type="entry name" value="TYRKINASE"/>
</dbReference>
<dbReference type="Gene3D" id="1.10.510.10">
    <property type="entry name" value="Transferase(Phosphotransferase) domain 1"/>
    <property type="match status" value="1"/>
</dbReference>
<dbReference type="SUPFAM" id="SSF56112">
    <property type="entry name" value="Protein kinase-like (PK-like)"/>
    <property type="match status" value="1"/>
</dbReference>
<name>A0A397S8P7_9GLOM</name>
<dbReference type="InterPro" id="IPR011009">
    <property type="entry name" value="Kinase-like_dom_sf"/>
</dbReference>
<evidence type="ECO:0000256" key="2">
    <source>
        <dbReference type="ARBA" id="ARBA00022840"/>
    </source>
</evidence>
<accession>A0A397S8P7</accession>
<evidence type="ECO:0000259" key="3">
    <source>
        <dbReference type="PROSITE" id="PS50011"/>
    </source>
</evidence>
<organism evidence="4 5">
    <name type="scientific">Glomus cerebriforme</name>
    <dbReference type="NCBI Taxonomy" id="658196"/>
    <lineage>
        <taxon>Eukaryota</taxon>
        <taxon>Fungi</taxon>
        <taxon>Fungi incertae sedis</taxon>
        <taxon>Mucoromycota</taxon>
        <taxon>Glomeromycotina</taxon>
        <taxon>Glomeromycetes</taxon>
        <taxon>Glomerales</taxon>
        <taxon>Glomeraceae</taxon>
        <taxon>Glomus</taxon>
    </lineage>
</organism>
<dbReference type="InterPro" id="IPR001245">
    <property type="entry name" value="Ser-Thr/Tyr_kinase_cat_dom"/>
</dbReference>
<dbReference type="AlphaFoldDB" id="A0A397S8P7"/>
<keyword evidence="5" id="KW-1185">Reference proteome</keyword>
<dbReference type="InterPro" id="IPR051681">
    <property type="entry name" value="Ser/Thr_Kinases-Pseudokinases"/>
</dbReference>